<name>A0A0H0XRV9_9SPHN</name>
<keyword evidence="1" id="KW-0812">Transmembrane</keyword>
<feature type="transmembrane region" description="Helical" evidence="1">
    <location>
        <begin position="77"/>
        <end position="97"/>
    </location>
</feature>
<dbReference type="Proteomes" id="UP000053455">
    <property type="component" value="Unassembled WGS sequence"/>
</dbReference>
<reference evidence="2 3" key="1">
    <citation type="submission" date="2015-04" db="EMBL/GenBank/DDBJ databases">
        <title>The draft genome sequence of Erythrobacter marinus HWDM-33.</title>
        <authorList>
            <person name="Zhuang L."/>
            <person name="Liu Y."/>
            <person name="Shao Z."/>
        </authorList>
    </citation>
    <scope>NUCLEOTIDE SEQUENCE [LARGE SCALE GENOMIC DNA]</scope>
    <source>
        <strain evidence="2 3">HWDM-33</strain>
    </source>
</reference>
<dbReference type="AlphaFoldDB" id="A0A0H0XRV9"/>
<accession>A0A0H0XRV9</accession>
<keyword evidence="1" id="KW-0472">Membrane</keyword>
<feature type="transmembrane region" description="Helical" evidence="1">
    <location>
        <begin position="103"/>
        <end position="122"/>
    </location>
</feature>
<feature type="transmembrane region" description="Helical" evidence="1">
    <location>
        <begin position="48"/>
        <end position="70"/>
    </location>
</feature>
<evidence type="ECO:0000313" key="2">
    <source>
        <dbReference type="EMBL" id="KLI64692.1"/>
    </source>
</evidence>
<dbReference type="EMBL" id="LBHU01000001">
    <property type="protein sequence ID" value="KLI64692.1"/>
    <property type="molecule type" value="Genomic_DNA"/>
</dbReference>
<protein>
    <submittedName>
        <fullName evidence="2">Uncharacterized protein</fullName>
    </submittedName>
</protein>
<organism evidence="2 3">
    <name type="scientific">Aurantiacibacter marinus</name>
    <dbReference type="NCBI Taxonomy" id="874156"/>
    <lineage>
        <taxon>Bacteria</taxon>
        <taxon>Pseudomonadati</taxon>
        <taxon>Pseudomonadota</taxon>
        <taxon>Alphaproteobacteria</taxon>
        <taxon>Sphingomonadales</taxon>
        <taxon>Erythrobacteraceae</taxon>
        <taxon>Aurantiacibacter</taxon>
    </lineage>
</organism>
<keyword evidence="1" id="KW-1133">Transmembrane helix</keyword>
<dbReference type="STRING" id="874156.GCA_001021555_00496"/>
<sequence length="135" mass="14863">MRPDSIRKFDIFYLAAIAIGLASSLLNYDVQMDAAAVELSTAGLQDQAGTVMLVTLGLILAFNMLLWFLASRMRIGFVRWILLVVVLISVATRLMGITQGANVSITDLISVLLKAISVFFLFRADTSEWFAARSE</sequence>
<dbReference type="PATRIC" id="fig|874156.12.peg.815"/>
<proteinExistence type="predicted"/>
<comment type="caution">
    <text evidence="2">The sequence shown here is derived from an EMBL/GenBank/DDBJ whole genome shotgun (WGS) entry which is preliminary data.</text>
</comment>
<evidence type="ECO:0000256" key="1">
    <source>
        <dbReference type="SAM" id="Phobius"/>
    </source>
</evidence>
<dbReference type="RefSeq" id="WP_047092557.1">
    <property type="nucleotide sequence ID" value="NZ_LBHU01000001.1"/>
</dbReference>
<gene>
    <name evidence="2" type="ORF">AAV99_03910</name>
</gene>
<dbReference type="OrthoDB" id="7509246at2"/>
<evidence type="ECO:0000313" key="3">
    <source>
        <dbReference type="Proteomes" id="UP000053455"/>
    </source>
</evidence>
<keyword evidence="3" id="KW-1185">Reference proteome</keyword>
<feature type="transmembrane region" description="Helical" evidence="1">
    <location>
        <begin position="12"/>
        <end position="28"/>
    </location>
</feature>